<evidence type="ECO:0000259" key="7">
    <source>
        <dbReference type="Pfam" id="PF13462"/>
    </source>
</evidence>
<reference evidence="8 9" key="1">
    <citation type="submission" date="2021-07" db="EMBL/GenBank/DDBJ databases">
        <title>The draft genome sequence of Sphingomicrobium sp. B8.</title>
        <authorList>
            <person name="Mu L."/>
        </authorList>
    </citation>
    <scope>NUCLEOTIDE SEQUENCE [LARGE SCALE GENOMIC DNA]</scope>
    <source>
        <strain evidence="8 9">B8</strain>
    </source>
</reference>
<name>A0ABS6V451_9SPHN</name>
<feature type="domain" description="Thioredoxin-like fold" evidence="7">
    <location>
        <begin position="56"/>
        <end position="234"/>
    </location>
</feature>
<dbReference type="PANTHER" id="PTHR13887">
    <property type="entry name" value="GLUTATHIONE S-TRANSFERASE KAPPA"/>
    <property type="match status" value="1"/>
</dbReference>
<evidence type="ECO:0000256" key="2">
    <source>
        <dbReference type="ARBA" id="ARBA00022729"/>
    </source>
</evidence>
<keyword evidence="5" id="KW-0676">Redox-active center</keyword>
<evidence type="ECO:0000256" key="5">
    <source>
        <dbReference type="ARBA" id="ARBA00023284"/>
    </source>
</evidence>
<keyword evidence="4" id="KW-1015">Disulfide bond</keyword>
<feature type="chain" id="PRO_5045246655" evidence="6">
    <location>
        <begin position="20"/>
        <end position="249"/>
    </location>
</feature>
<dbReference type="EMBL" id="JAHVAH010000001">
    <property type="protein sequence ID" value="MBW0144281.1"/>
    <property type="molecule type" value="Genomic_DNA"/>
</dbReference>
<evidence type="ECO:0000313" key="9">
    <source>
        <dbReference type="Proteomes" id="UP000698028"/>
    </source>
</evidence>
<dbReference type="Pfam" id="PF13462">
    <property type="entry name" value="Thioredoxin_4"/>
    <property type="match status" value="1"/>
</dbReference>
<dbReference type="PROSITE" id="PS51257">
    <property type="entry name" value="PROKAR_LIPOPROTEIN"/>
    <property type="match status" value="1"/>
</dbReference>
<sequence length="249" mass="26227">MKRIAKTTAALLACTMATACNGEATGTVEAPTAPVETVAAPDGQAWSDVVTKTEAGGYVMGNPDAPVKLIEYGSLTCGACARFELAGAEELVQQYVETGRVSWEFRNFIRDPIDMTAALIARCGTTEQYFPFQRALFQNQQDWAGKGYQYLQSNSTANMAPEEVFKTLAEVTGLKTFAAQRGISPAKVDACLAEPGAADVLLAMNETANSDYGVNSTPTHIVNGVTQPSSAAQWEGLGPVIATAVGDAS</sequence>
<keyword evidence="9" id="KW-1185">Reference proteome</keyword>
<dbReference type="PANTHER" id="PTHR13887:SF14">
    <property type="entry name" value="DISULFIDE BOND FORMATION PROTEIN D"/>
    <property type="match status" value="1"/>
</dbReference>
<evidence type="ECO:0000313" key="8">
    <source>
        <dbReference type="EMBL" id="MBW0144281.1"/>
    </source>
</evidence>
<keyword evidence="2 6" id="KW-0732">Signal</keyword>
<evidence type="ECO:0000256" key="1">
    <source>
        <dbReference type="ARBA" id="ARBA00005791"/>
    </source>
</evidence>
<dbReference type="InterPro" id="IPR012336">
    <property type="entry name" value="Thioredoxin-like_fold"/>
</dbReference>
<organism evidence="8 9">
    <name type="scientific">Sphingomicrobium clamense</name>
    <dbReference type="NCBI Taxonomy" id="2851013"/>
    <lineage>
        <taxon>Bacteria</taxon>
        <taxon>Pseudomonadati</taxon>
        <taxon>Pseudomonadota</taxon>
        <taxon>Alphaproteobacteria</taxon>
        <taxon>Sphingomonadales</taxon>
        <taxon>Sphingomonadaceae</taxon>
        <taxon>Sphingomicrobium</taxon>
    </lineage>
</organism>
<feature type="signal peptide" evidence="6">
    <location>
        <begin position="1"/>
        <end position="19"/>
    </location>
</feature>
<keyword evidence="3" id="KW-0560">Oxidoreductase</keyword>
<gene>
    <name evidence="8" type="ORF">KTQ36_03105</name>
</gene>
<dbReference type="RefSeq" id="WP_218632291.1">
    <property type="nucleotide sequence ID" value="NZ_JAHVAH010000001.1"/>
</dbReference>
<evidence type="ECO:0000256" key="4">
    <source>
        <dbReference type="ARBA" id="ARBA00023157"/>
    </source>
</evidence>
<accession>A0ABS6V451</accession>
<evidence type="ECO:0000256" key="3">
    <source>
        <dbReference type="ARBA" id="ARBA00023002"/>
    </source>
</evidence>
<proteinExistence type="inferred from homology"/>
<protein>
    <submittedName>
        <fullName evidence="8">DsbA family protein</fullName>
    </submittedName>
</protein>
<comment type="similarity">
    <text evidence="1">Belongs to the thioredoxin family. DsbA subfamily.</text>
</comment>
<evidence type="ECO:0000256" key="6">
    <source>
        <dbReference type="SAM" id="SignalP"/>
    </source>
</evidence>
<comment type="caution">
    <text evidence="8">The sequence shown here is derived from an EMBL/GenBank/DDBJ whole genome shotgun (WGS) entry which is preliminary data.</text>
</comment>
<dbReference type="Proteomes" id="UP000698028">
    <property type="component" value="Unassembled WGS sequence"/>
</dbReference>